<evidence type="ECO:0000313" key="3">
    <source>
        <dbReference type="Proteomes" id="UP000585474"/>
    </source>
</evidence>
<feature type="chain" id="PRO_5029665225" evidence="1">
    <location>
        <begin position="18"/>
        <end position="474"/>
    </location>
</feature>
<proteinExistence type="predicted"/>
<dbReference type="EMBL" id="BJWL01000018">
    <property type="protein sequence ID" value="GFZ07044.1"/>
    <property type="molecule type" value="Genomic_DNA"/>
</dbReference>
<accession>A0A7J0G8B6</accession>
<organism evidence="2 3">
    <name type="scientific">Actinidia rufa</name>
    <dbReference type="NCBI Taxonomy" id="165716"/>
    <lineage>
        <taxon>Eukaryota</taxon>
        <taxon>Viridiplantae</taxon>
        <taxon>Streptophyta</taxon>
        <taxon>Embryophyta</taxon>
        <taxon>Tracheophyta</taxon>
        <taxon>Spermatophyta</taxon>
        <taxon>Magnoliopsida</taxon>
        <taxon>eudicotyledons</taxon>
        <taxon>Gunneridae</taxon>
        <taxon>Pentapetalae</taxon>
        <taxon>asterids</taxon>
        <taxon>Ericales</taxon>
        <taxon>Actinidiaceae</taxon>
        <taxon>Actinidia</taxon>
    </lineage>
</organism>
<comment type="caution">
    <text evidence="2">The sequence shown here is derived from an EMBL/GenBank/DDBJ whole genome shotgun (WGS) entry which is preliminary data.</text>
</comment>
<protein>
    <submittedName>
        <fullName evidence="2">Uncharacterized protein</fullName>
    </submittedName>
</protein>
<evidence type="ECO:0000256" key="1">
    <source>
        <dbReference type="SAM" id="SignalP"/>
    </source>
</evidence>
<evidence type="ECO:0000313" key="2">
    <source>
        <dbReference type="EMBL" id="GFZ07044.1"/>
    </source>
</evidence>
<dbReference type="PANTHER" id="PTHR33223">
    <property type="entry name" value="CCHC-TYPE DOMAIN-CONTAINING PROTEIN"/>
    <property type="match status" value="1"/>
</dbReference>
<dbReference type="PANTHER" id="PTHR33223:SF10">
    <property type="entry name" value="AMINOTRANSFERASE-LIKE PLANT MOBILE DOMAIN-CONTAINING PROTEIN"/>
    <property type="match status" value="1"/>
</dbReference>
<name>A0A7J0G8B6_9ERIC</name>
<feature type="signal peptide" evidence="1">
    <location>
        <begin position="1"/>
        <end position="17"/>
    </location>
</feature>
<gene>
    <name evidence="2" type="ORF">Acr_18g0012140</name>
</gene>
<dbReference type="AlphaFoldDB" id="A0A7J0G8B6"/>
<dbReference type="Proteomes" id="UP000585474">
    <property type="component" value="Unassembled WGS sequence"/>
</dbReference>
<reference evidence="2 3" key="1">
    <citation type="submission" date="2019-07" db="EMBL/GenBank/DDBJ databases">
        <title>De Novo Assembly of kiwifruit Actinidia rufa.</title>
        <authorList>
            <person name="Sugita-Konishi S."/>
            <person name="Sato K."/>
            <person name="Mori E."/>
            <person name="Abe Y."/>
            <person name="Kisaki G."/>
            <person name="Hamano K."/>
            <person name="Suezawa K."/>
            <person name="Otani M."/>
            <person name="Fukuda T."/>
            <person name="Manabe T."/>
            <person name="Gomi K."/>
            <person name="Tabuchi M."/>
            <person name="Akimitsu K."/>
            <person name="Kataoka I."/>
        </authorList>
    </citation>
    <scope>NUCLEOTIDE SEQUENCE [LARGE SCALE GENOMIC DNA]</scope>
    <source>
        <strain evidence="3">cv. Fuchu</strain>
    </source>
</reference>
<sequence>MVSTELWLFSKLGVITVLELGRDAMVVGIPKGCQEIEGDLETPYAPITPERKEVSSRTNANYGRQQVDEAIRDCCARANISKTVAKSKEKRSPELTKSGVDLRDTLNTKQNQEGDLHAKLNGCKAAAISKVVPTGSMTRIARSKQREATSRYQTSFSREIKGLDPLEKFMPPRFPLYDGKSNPRSHVSHIRQMMALWNHIDALMCRVFPSSLMDLRLKWFDKLPTGLIENFHHLPESFIAQFVINAKVPNGVGSLLIEKRQERIDLQLQVAEKVSGTTIRVEVMFKRRKESPIKYENRVRQGVNMVFKEQIYELLARIQEFVNDEKTQTEKAKVKLNPRSITFTETDLERVQHPYVEPLVIQLKMNGYDVKRILVDTGSSIKVAAKQCYLATVSTKAAMKEVQLVEEEHEVLEDVGRDLKAKVVEDLIRYELDEPSLDCFFLAGANLKEREKTELIQFLKANIKVFAWTTYEMP</sequence>
<keyword evidence="1" id="KW-0732">Signal</keyword>
<keyword evidence="3" id="KW-1185">Reference proteome</keyword>